<reference evidence="8" key="1">
    <citation type="journal article" date="2019" name="Int. J. Syst. Evol. Microbiol.">
        <title>The Global Catalogue of Microorganisms (GCM) 10K type strain sequencing project: providing services to taxonomists for standard genome sequencing and annotation.</title>
        <authorList>
            <consortium name="The Broad Institute Genomics Platform"/>
            <consortium name="The Broad Institute Genome Sequencing Center for Infectious Disease"/>
            <person name="Wu L."/>
            <person name="Ma J."/>
        </authorList>
    </citation>
    <scope>NUCLEOTIDE SEQUENCE [LARGE SCALE GENOMIC DNA]</scope>
    <source>
        <strain evidence="8">KCTC 42282</strain>
    </source>
</reference>
<dbReference type="EMBL" id="JBHRYC010000103">
    <property type="protein sequence ID" value="MFC3639836.1"/>
    <property type="molecule type" value="Genomic_DNA"/>
</dbReference>
<evidence type="ECO:0000259" key="6">
    <source>
        <dbReference type="PROSITE" id="PS50893"/>
    </source>
</evidence>
<dbReference type="InterPro" id="IPR050319">
    <property type="entry name" value="ABC_transp_ATP-bind"/>
</dbReference>
<organism evidence="7 8">
    <name type="scientific">Camelimonas fluminis</name>
    <dbReference type="NCBI Taxonomy" id="1576911"/>
    <lineage>
        <taxon>Bacteria</taxon>
        <taxon>Pseudomonadati</taxon>
        <taxon>Pseudomonadota</taxon>
        <taxon>Alphaproteobacteria</taxon>
        <taxon>Hyphomicrobiales</taxon>
        <taxon>Chelatococcaceae</taxon>
        <taxon>Camelimonas</taxon>
    </lineage>
</organism>
<dbReference type="InterPro" id="IPR013563">
    <property type="entry name" value="Oligopep_ABC_C"/>
</dbReference>
<name>A0ABV7UMX5_9HYPH</name>
<accession>A0ABV7UMX5</accession>
<dbReference type="SUPFAM" id="SSF52540">
    <property type="entry name" value="P-loop containing nucleoside triphosphate hydrolases"/>
    <property type="match status" value="1"/>
</dbReference>
<feature type="domain" description="ABC transporter" evidence="6">
    <location>
        <begin position="14"/>
        <end position="266"/>
    </location>
</feature>
<keyword evidence="5 7" id="KW-0067">ATP-binding</keyword>
<evidence type="ECO:0000256" key="1">
    <source>
        <dbReference type="ARBA" id="ARBA00004417"/>
    </source>
</evidence>
<evidence type="ECO:0000256" key="3">
    <source>
        <dbReference type="ARBA" id="ARBA00022448"/>
    </source>
</evidence>
<gene>
    <name evidence="7" type="ORF">ACFONL_21065</name>
</gene>
<dbReference type="Pfam" id="PF00005">
    <property type="entry name" value="ABC_tran"/>
    <property type="match status" value="1"/>
</dbReference>
<dbReference type="PROSITE" id="PS00211">
    <property type="entry name" value="ABC_TRANSPORTER_1"/>
    <property type="match status" value="1"/>
</dbReference>
<dbReference type="PROSITE" id="PS50893">
    <property type="entry name" value="ABC_TRANSPORTER_2"/>
    <property type="match status" value="1"/>
</dbReference>
<dbReference type="InterPro" id="IPR027417">
    <property type="entry name" value="P-loop_NTPase"/>
</dbReference>
<evidence type="ECO:0000256" key="2">
    <source>
        <dbReference type="ARBA" id="ARBA00005417"/>
    </source>
</evidence>
<dbReference type="GO" id="GO:0005524">
    <property type="term" value="F:ATP binding"/>
    <property type="evidence" value="ECO:0007669"/>
    <property type="project" value="UniProtKB-KW"/>
</dbReference>
<dbReference type="CDD" id="cd03257">
    <property type="entry name" value="ABC_NikE_OppD_transporters"/>
    <property type="match status" value="1"/>
</dbReference>
<evidence type="ECO:0000256" key="4">
    <source>
        <dbReference type="ARBA" id="ARBA00022741"/>
    </source>
</evidence>
<dbReference type="Proteomes" id="UP001595704">
    <property type="component" value="Unassembled WGS sequence"/>
</dbReference>
<keyword evidence="8" id="KW-1185">Reference proteome</keyword>
<keyword evidence="3" id="KW-0813">Transport</keyword>
<dbReference type="PANTHER" id="PTHR43776">
    <property type="entry name" value="TRANSPORT ATP-BINDING PROTEIN"/>
    <property type="match status" value="1"/>
</dbReference>
<comment type="similarity">
    <text evidence="2">Belongs to the ABC transporter superfamily.</text>
</comment>
<dbReference type="InterPro" id="IPR003439">
    <property type="entry name" value="ABC_transporter-like_ATP-bd"/>
</dbReference>
<dbReference type="RefSeq" id="WP_191321171.1">
    <property type="nucleotide sequence ID" value="NZ_BNCG01000048.1"/>
</dbReference>
<dbReference type="InterPro" id="IPR003593">
    <property type="entry name" value="AAA+_ATPase"/>
</dbReference>
<dbReference type="Gene3D" id="3.40.50.300">
    <property type="entry name" value="P-loop containing nucleotide triphosphate hydrolases"/>
    <property type="match status" value="1"/>
</dbReference>
<dbReference type="PANTHER" id="PTHR43776:SF7">
    <property type="entry name" value="D,D-DIPEPTIDE TRANSPORT ATP-BINDING PROTEIN DDPF-RELATED"/>
    <property type="match status" value="1"/>
</dbReference>
<protein>
    <submittedName>
        <fullName evidence="7">ABC transporter ATP-binding protein</fullName>
    </submittedName>
</protein>
<evidence type="ECO:0000313" key="8">
    <source>
        <dbReference type="Proteomes" id="UP001595704"/>
    </source>
</evidence>
<dbReference type="SMART" id="SM00382">
    <property type="entry name" value="AAA"/>
    <property type="match status" value="1"/>
</dbReference>
<evidence type="ECO:0000256" key="5">
    <source>
        <dbReference type="ARBA" id="ARBA00022840"/>
    </source>
</evidence>
<sequence>MSHAEPVTTGAPLLRVSDLKVHFPIHDGVLIRRRSGSVKAVDGVSFEVRKGETLGLVGESGCGKSTTGMAILRMTPLTGGRIEFEGQDISGLGARKMRPLRQRLQMVYQDPYGSLNPRMKVGDIVGEPLVIHGVTGTQDAYRARIQELLRLVGLRPDMAERYPHEFSGGQRQRISIARAVALNPSLVLCDEPVSALDVSIQAQVVNLFQELQERLGLSYLFIAHDLAVVRHVSHRIAVMYLGRIVEIAPRDMLYREPLHPYTRGLLAAVPLPDPLAERTRVHEEITGEPPSVVNPPSGCHFHPRCPMAMPICAQRAPELTAIGNARSVACHLHGAAPALDGQAAA</sequence>
<evidence type="ECO:0000313" key="7">
    <source>
        <dbReference type="EMBL" id="MFC3639836.1"/>
    </source>
</evidence>
<keyword evidence="4" id="KW-0547">Nucleotide-binding</keyword>
<dbReference type="InterPro" id="IPR017871">
    <property type="entry name" value="ABC_transporter-like_CS"/>
</dbReference>
<dbReference type="NCBIfam" id="TIGR01727">
    <property type="entry name" value="oligo_HPY"/>
    <property type="match status" value="1"/>
</dbReference>
<proteinExistence type="inferred from homology"/>
<comment type="caution">
    <text evidence="7">The sequence shown here is derived from an EMBL/GenBank/DDBJ whole genome shotgun (WGS) entry which is preliminary data.</text>
</comment>
<comment type="subcellular location">
    <subcellularLocation>
        <location evidence="1">Cell inner membrane</location>
        <topology evidence="1">Peripheral membrane protein</topology>
    </subcellularLocation>
</comment>
<dbReference type="Pfam" id="PF08352">
    <property type="entry name" value="oligo_HPY"/>
    <property type="match status" value="1"/>
</dbReference>